<evidence type="ECO:0000256" key="13">
    <source>
        <dbReference type="ARBA" id="ARBA00037963"/>
    </source>
</evidence>
<dbReference type="Bgee" id="ENSMNEG00000041410">
    <property type="expression patterns" value="Expressed in skeletal muscle tissue and 12 other cell types or tissues"/>
</dbReference>
<evidence type="ECO:0000259" key="19">
    <source>
        <dbReference type="PROSITE" id="PS51905"/>
    </source>
</evidence>
<dbReference type="Gene3D" id="2.60.40.2840">
    <property type="match status" value="1"/>
</dbReference>
<dbReference type="PROSITE" id="PS51905">
    <property type="entry name" value="ZF_UBZ1"/>
    <property type="match status" value="1"/>
</dbReference>
<sequence length="446" mass="52205">MEKTIEDPPTSAVLLDHCHFSQVIFNSVEKFYIPGGDVTCRYTFTQNFIPRQKDWIGIFRVGWKTVREYYTFMWVTLPIDLNNKSAKQQEVQFKAYYLPKDDEYYQFCYVDQDGVVRGASIPFQFRPENEEDILVVTTQGEVEEIEQHNKELCKENQELKDSCVSLQKQNSDMQAELQKKQEELETLQSINKKLELKVKEQKDYWETELLQLKEQNQKMSSENEKMGIRVDQLQAQLSTQEKEMEKLVQGDQDKTEQLEHLKKENGHLFLSLTEQRKDQKKLEQTVEEMKQNETTAMKKQQELMDENFDLSRRLSEKKMIYNALQREKERLEGENDLLKRENSRLLSYMGLDFNSLPYQVPTSDEGGAGQNPGLVYGNPYSGIQESSSPSQLSIKKCPICKADDICDHTLEQQRMQALCLNCPICDKIFPATEKQIFEDHVFCHSL</sequence>
<keyword evidence="7" id="KW-0072">Autophagy</keyword>
<evidence type="ECO:0000256" key="18">
    <source>
        <dbReference type="SAM" id="MobiDB-lite"/>
    </source>
</evidence>
<comment type="subcellular location">
    <subcellularLocation>
        <location evidence="1">Cytoplasm</location>
        <location evidence="1">Cytoskeleton</location>
    </subcellularLocation>
    <subcellularLocation>
        <location evidence="2">Cytoplasm</location>
        <location evidence="2">Perinuclear region</location>
    </subcellularLocation>
    <subcellularLocation>
        <location evidence="12">Cytoplasmic vesicle</location>
        <location evidence="12">Autophagosome membrane</location>
        <topology evidence="12">Peripheral membrane protein</topology>
    </subcellularLocation>
</comment>
<evidence type="ECO:0000256" key="9">
    <source>
        <dbReference type="ARBA" id="ARBA00023136"/>
    </source>
</evidence>
<evidence type="ECO:0000256" key="16">
    <source>
        <dbReference type="PROSITE-ProRule" id="PRU01253"/>
    </source>
</evidence>
<feature type="coiled-coil region" evidence="17">
    <location>
        <begin position="142"/>
        <end position="348"/>
    </location>
</feature>
<dbReference type="Pfam" id="PF17751">
    <property type="entry name" value="SKICH"/>
    <property type="match status" value="1"/>
</dbReference>
<proteinExistence type="inferred from homology"/>
<evidence type="ECO:0000256" key="4">
    <source>
        <dbReference type="ARBA" id="ARBA00022723"/>
    </source>
</evidence>
<evidence type="ECO:0000256" key="12">
    <source>
        <dbReference type="ARBA" id="ARBA00037854"/>
    </source>
</evidence>
<dbReference type="GO" id="GO:0048471">
    <property type="term" value="C:perinuclear region of cytoplasm"/>
    <property type="evidence" value="ECO:0007669"/>
    <property type="project" value="UniProtKB-SubCell"/>
</dbReference>
<evidence type="ECO:0000313" key="21">
    <source>
        <dbReference type="Proteomes" id="UP000233120"/>
    </source>
</evidence>
<evidence type="ECO:0000313" key="20">
    <source>
        <dbReference type="Ensembl" id="ENSMNEP00000036757.1"/>
    </source>
</evidence>
<dbReference type="Gene3D" id="6.20.250.40">
    <property type="match status" value="1"/>
</dbReference>
<dbReference type="AlphaFoldDB" id="A0A2K6DLH1"/>
<gene>
    <name evidence="20" type="primary">CALCOCO2</name>
</gene>
<evidence type="ECO:0000256" key="3">
    <source>
        <dbReference type="ARBA" id="ARBA00022490"/>
    </source>
</evidence>
<dbReference type="InterPro" id="IPR051002">
    <property type="entry name" value="UBA_autophagy_assoc_protein"/>
</dbReference>
<dbReference type="Proteomes" id="UP000233120">
    <property type="component" value="Unassembled WGS sequence"/>
</dbReference>
<dbReference type="InterPro" id="IPR041611">
    <property type="entry name" value="SKICH"/>
</dbReference>
<reference evidence="20" key="2">
    <citation type="submission" date="2025-09" db="UniProtKB">
        <authorList>
            <consortium name="Ensembl"/>
        </authorList>
    </citation>
    <scope>IDENTIFICATION</scope>
</reference>
<dbReference type="GO" id="GO:0008270">
    <property type="term" value="F:zinc ion binding"/>
    <property type="evidence" value="ECO:0007669"/>
    <property type="project" value="UniProtKB-KW"/>
</dbReference>
<evidence type="ECO:0000256" key="14">
    <source>
        <dbReference type="ARBA" id="ARBA00040931"/>
    </source>
</evidence>
<keyword evidence="10" id="KW-0206">Cytoskeleton</keyword>
<dbReference type="Ensembl" id="ENSMNET00000061223.1">
    <property type="protein sequence ID" value="ENSMNEP00000036757.1"/>
    <property type="gene ID" value="ENSMNEG00000041410.1"/>
</dbReference>
<dbReference type="GO" id="GO:0000421">
    <property type="term" value="C:autophagosome membrane"/>
    <property type="evidence" value="ECO:0007669"/>
    <property type="project" value="UniProtKB-SubCell"/>
</dbReference>
<dbReference type="PANTHER" id="PTHR31915:SF4">
    <property type="entry name" value="CALCIUM-BINDING AND COILED-COIL DOMAIN-CONTAINING PROTEIN 2"/>
    <property type="match status" value="1"/>
</dbReference>
<evidence type="ECO:0000256" key="7">
    <source>
        <dbReference type="ARBA" id="ARBA00023006"/>
    </source>
</evidence>
<dbReference type="KEGG" id="mni:105472331"/>
<keyword evidence="21" id="KW-1185">Reference proteome</keyword>
<dbReference type="GO" id="GO:0005856">
    <property type="term" value="C:cytoskeleton"/>
    <property type="evidence" value="ECO:0007669"/>
    <property type="project" value="UniProtKB-SubCell"/>
</dbReference>
<dbReference type="GO" id="GO:0031410">
    <property type="term" value="C:cytoplasmic vesicle"/>
    <property type="evidence" value="ECO:0007669"/>
    <property type="project" value="UniProtKB-KW"/>
</dbReference>
<dbReference type="FunFam" id="2.60.40.2840:FF:000002">
    <property type="entry name" value="Tax1-binding protein 1 isoform 2"/>
    <property type="match status" value="1"/>
</dbReference>
<keyword evidence="4" id="KW-0479">Metal-binding</keyword>
<evidence type="ECO:0000256" key="5">
    <source>
        <dbReference type="ARBA" id="ARBA00022771"/>
    </source>
</evidence>
<keyword evidence="8 17" id="KW-0175">Coiled coil</keyword>
<feature type="domain" description="UBZ1-type" evidence="19">
    <location>
        <begin position="419"/>
        <end position="444"/>
    </location>
</feature>
<evidence type="ECO:0000256" key="8">
    <source>
        <dbReference type="ARBA" id="ARBA00023054"/>
    </source>
</evidence>
<dbReference type="GeneID" id="105472331"/>
<dbReference type="GO" id="GO:0098792">
    <property type="term" value="P:xenophagy"/>
    <property type="evidence" value="ECO:0007669"/>
    <property type="project" value="TreeGrafter"/>
</dbReference>
<keyword evidence="5 16" id="KW-0863">Zinc-finger</keyword>
<reference evidence="20" key="1">
    <citation type="submission" date="2025-08" db="UniProtKB">
        <authorList>
            <consortium name="Ensembl"/>
        </authorList>
    </citation>
    <scope>IDENTIFICATION</scope>
</reference>
<keyword evidence="6" id="KW-0862">Zinc</keyword>
<keyword evidence="3" id="KW-0963">Cytoplasm</keyword>
<dbReference type="OrthoDB" id="10015001at2759"/>
<dbReference type="InterPro" id="IPR041641">
    <property type="entry name" value="CALCOCO1/2_Zn_UBZ1"/>
</dbReference>
<comment type="similarity">
    <text evidence="13">Belongs to the CALCOCO family.</text>
</comment>
<evidence type="ECO:0000256" key="1">
    <source>
        <dbReference type="ARBA" id="ARBA00004245"/>
    </source>
</evidence>
<name>A0A2K6DLH1_MACNE</name>
<evidence type="ECO:0000256" key="15">
    <source>
        <dbReference type="ARBA" id="ARBA00041519"/>
    </source>
</evidence>
<accession>A0A2K6DLH1</accession>
<organism evidence="20 21">
    <name type="scientific">Macaca nemestrina</name>
    <name type="common">Pig-tailed macaque</name>
    <dbReference type="NCBI Taxonomy" id="9545"/>
    <lineage>
        <taxon>Eukaryota</taxon>
        <taxon>Metazoa</taxon>
        <taxon>Chordata</taxon>
        <taxon>Craniata</taxon>
        <taxon>Vertebrata</taxon>
        <taxon>Euteleostomi</taxon>
        <taxon>Mammalia</taxon>
        <taxon>Eutheria</taxon>
        <taxon>Euarchontoglires</taxon>
        <taxon>Primates</taxon>
        <taxon>Haplorrhini</taxon>
        <taxon>Catarrhini</taxon>
        <taxon>Cercopithecidae</taxon>
        <taxon>Cercopithecinae</taxon>
        <taxon>Macaca</taxon>
    </lineage>
</organism>
<keyword evidence="11" id="KW-0968">Cytoplasmic vesicle</keyword>
<dbReference type="CDD" id="cd21968">
    <property type="entry name" value="Zn-C2H2_CALCOCO2"/>
    <property type="match status" value="1"/>
</dbReference>
<feature type="region of interest" description="Disordered" evidence="18">
    <location>
        <begin position="362"/>
        <end position="389"/>
    </location>
</feature>
<evidence type="ECO:0000256" key="2">
    <source>
        <dbReference type="ARBA" id="ARBA00004556"/>
    </source>
</evidence>
<dbReference type="GO" id="GO:1901098">
    <property type="term" value="P:positive regulation of autophagosome maturation"/>
    <property type="evidence" value="ECO:0007669"/>
    <property type="project" value="TreeGrafter"/>
</dbReference>
<evidence type="ECO:0000256" key="6">
    <source>
        <dbReference type="ARBA" id="ARBA00022833"/>
    </source>
</evidence>
<protein>
    <recommendedName>
        <fullName evidence="14">Calcium-binding and coiled-coil domain-containing protein 2</fullName>
    </recommendedName>
    <alternativeName>
        <fullName evidence="15">Nuclear domain 10 protein NDP52</fullName>
    </alternativeName>
</protein>
<dbReference type="PANTHER" id="PTHR31915">
    <property type="entry name" value="SKICH DOMAIN-CONTAINING PROTEIN"/>
    <property type="match status" value="1"/>
</dbReference>
<dbReference type="GeneTree" id="ENSGT00950000183025"/>
<keyword evidence="9" id="KW-0472">Membrane</keyword>
<evidence type="ECO:0000256" key="17">
    <source>
        <dbReference type="SAM" id="Coils"/>
    </source>
</evidence>
<dbReference type="GO" id="GO:0016605">
    <property type="term" value="C:PML body"/>
    <property type="evidence" value="ECO:0007669"/>
    <property type="project" value="TreeGrafter"/>
</dbReference>
<evidence type="ECO:0000256" key="10">
    <source>
        <dbReference type="ARBA" id="ARBA00023212"/>
    </source>
</evidence>
<evidence type="ECO:0000256" key="11">
    <source>
        <dbReference type="ARBA" id="ARBA00023329"/>
    </source>
</evidence>